<sequence>LETMPDFANEWQIVIDAMVQSGSTQEDALASIQSTWQVRHNRQVAAWDAQKETERIRAVEEEQCRRENEEERARLVLQQKQTELAEAEKKKPKLGDFDKNRAPLAPLSVANGQLGSASAL</sequence>
<evidence type="ECO:0000313" key="2">
    <source>
        <dbReference type="EMBL" id="KAL0057500.1"/>
    </source>
</evidence>
<protein>
    <submittedName>
        <fullName evidence="2">Uncharacterized protein</fullName>
    </submittedName>
</protein>
<evidence type="ECO:0000313" key="3">
    <source>
        <dbReference type="Proteomes" id="UP001437256"/>
    </source>
</evidence>
<accession>A0ABR2Z896</accession>
<dbReference type="EMBL" id="JBBXMP010000513">
    <property type="protein sequence ID" value="KAL0057500.1"/>
    <property type="molecule type" value="Genomic_DNA"/>
</dbReference>
<evidence type="ECO:0000256" key="1">
    <source>
        <dbReference type="SAM" id="MobiDB-lite"/>
    </source>
</evidence>
<feature type="compositionally biased region" description="Basic and acidic residues" evidence="1">
    <location>
        <begin position="86"/>
        <end position="101"/>
    </location>
</feature>
<reference evidence="2 3" key="1">
    <citation type="submission" date="2024-05" db="EMBL/GenBank/DDBJ databases">
        <title>A draft genome resource for the thread blight pathogen Marasmius tenuissimus strain MS-2.</title>
        <authorList>
            <person name="Yulfo-Soto G.E."/>
            <person name="Baruah I.K."/>
            <person name="Amoako-Attah I."/>
            <person name="Bukari Y."/>
            <person name="Meinhardt L.W."/>
            <person name="Bailey B.A."/>
            <person name="Cohen S.P."/>
        </authorList>
    </citation>
    <scope>NUCLEOTIDE SEQUENCE [LARGE SCALE GENOMIC DNA]</scope>
    <source>
        <strain evidence="2 3">MS-2</strain>
    </source>
</reference>
<proteinExistence type="predicted"/>
<organism evidence="2 3">
    <name type="scientific">Marasmius tenuissimus</name>
    <dbReference type="NCBI Taxonomy" id="585030"/>
    <lineage>
        <taxon>Eukaryota</taxon>
        <taxon>Fungi</taxon>
        <taxon>Dikarya</taxon>
        <taxon>Basidiomycota</taxon>
        <taxon>Agaricomycotina</taxon>
        <taxon>Agaricomycetes</taxon>
        <taxon>Agaricomycetidae</taxon>
        <taxon>Agaricales</taxon>
        <taxon>Marasmiineae</taxon>
        <taxon>Marasmiaceae</taxon>
        <taxon>Marasmius</taxon>
    </lineage>
</organism>
<feature type="compositionally biased region" description="Polar residues" evidence="1">
    <location>
        <begin position="110"/>
        <end position="120"/>
    </location>
</feature>
<keyword evidence="3" id="KW-1185">Reference proteome</keyword>
<comment type="caution">
    <text evidence="2">The sequence shown here is derived from an EMBL/GenBank/DDBJ whole genome shotgun (WGS) entry which is preliminary data.</text>
</comment>
<feature type="non-terminal residue" evidence="2">
    <location>
        <position position="1"/>
    </location>
</feature>
<feature type="region of interest" description="Disordered" evidence="1">
    <location>
        <begin position="84"/>
        <end position="120"/>
    </location>
</feature>
<gene>
    <name evidence="2" type="ORF">AAF712_015855</name>
</gene>
<dbReference type="Proteomes" id="UP001437256">
    <property type="component" value="Unassembled WGS sequence"/>
</dbReference>
<name>A0ABR2Z896_9AGAR</name>